<keyword evidence="2" id="KW-0238">DNA-binding</keyword>
<protein>
    <submittedName>
        <fullName evidence="5">GntR family transcriptional regulator</fullName>
    </submittedName>
</protein>
<dbReference type="InterPro" id="IPR000524">
    <property type="entry name" value="Tscrpt_reg_HTH_GntR"/>
</dbReference>
<dbReference type="SUPFAM" id="SSF48008">
    <property type="entry name" value="GntR ligand-binding domain-like"/>
    <property type="match status" value="1"/>
</dbReference>
<dbReference type="InterPro" id="IPR011711">
    <property type="entry name" value="GntR_C"/>
</dbReference>
<comment type="caution">
    <text evidence="5">The sequence shown here is derived from an EMBL/GenBank/DDBJ whole genome shotgun (WGS) entry which is preliminary data.</text>
</comment>
<dbReference type="Proteomes" id="UP000214603">
    <property type="component" value="Unassembled WGS sequence"/>
</dbReference>
<evidence type="ECO:0000313" key="5">
    <source>
        <dbReference type="EMBL" id="OWT64115.1"/>
    </source>
</evidence>
<dbReference type="GO" id="GO:0003677">
    <property type="term" value="F:DNA binding"/>
    <property type="evidence" value="ECO:0007669"/>
    <property type="project" value="UniProtKB-KW"/>
</dbReference>
<dbReference type="CDD" id="cd07377">
    <property type="entry name" value="WHTH_GntR"/>
    <property type="match status" value="1"/>
</dbReference>
<feature type="domain" description="HTH gntR-type" evidence="4">
    <location>
        <begin position="18"/>
        <end position="84"/>
    </location>
</feature>
<dbReference type="GO" id="GO:0003700">
    <property type="term" value="F:DNA-binding transcription factor activity"/>
    <property type="evidence" value="ECO:0007669"/>
    <property type="project" value="InterPro"/>
</dbReference>
<proteinExistence type="predicted"/>
<evidence type="ECO:0000259" key="4">
    <source>
        <dbReference type="PROSITE" id="PS50949"/>
    </source>
</evidence>
<dbReference type="PROSITE" id="PS50949">
    <property type="entry name" value="HTH_GNTR"/>
    <property type="match status" value="1"/>
</dbReference>
<dbReference type="Gene3D" id="1.10.10.10">
    <property type="entry name" value="Winged helix-like DNA-binding domain superfamily/Winged helix DNA-binding domain"/>
    <property type="match status" value="1"/>
</dbReference>
<dbReference type="Pfam" id="PF07729">
    <property type="entry name" value="FCD"/>
    <property type="match status" value="1"/>
</dbReference>
<evidence type="ECO:0000256" key="1">
    <source>
        <dbReference type="ARBA" id="ARBA00023015"/>
    </source>
</evidence>
<dbReference type="PANTHER" id="PTHR43537:SF45">
    <property type="entry name" value="GNTR FAMILY REGULATORY PROTEIN"/>
    <property type="match status" value="1"/>
</dbReference>
<keyword evidence="6" id="KW-1185">Reference proteome</keyword>
<dbReference type="EMBL" id="NJIH01000003">
    <property type="protein sequence ID" value="OWT64115.1"/>
    <property type="molecule type" value="Genomic_DNA"/>
</dbReference>
<evidence type="ECO:0000313" key="6">
    <source>
        <dbReference type="Proteomes" id="UP000214603"/>
    </source>
</evidence>
<name>A0A225MS92_9BURK</name>
<dbReference type="InterPro" id="IPR036390">
    <property type="entry name" value="WH_DNA-bd_sf"/>
</dbReference>
<keyword evidence="3" id="KW-0804">Transcription</keyword>
<reference evidence="6" key="1">
    <citation type="submission" date="2017-06" db="EMBL/GenBank/DDBJ databases">
        <title>Herbaspirillum phytohormonus sp. nov., isolated from the root nodule of Robinia pseudoacacia in lead-zinc mine.</title>
        <authorList>
            <person name="Fan M."/>
            <person name="Lin Y."/>
        </authorList>
    </citation>
    <scope>NUCLEOTIDE SEQUENCE [LARGE SCALE GENOMIC DNA]</scope>
    <source>
        <strain evidence="6">SC-089</strain>
    </source>
</reference>
<dbReference type="SMART" id="SM00895">
    <property type="entry name" value="FCD"/>
    <property type="match status" value="1"/>
</dbReference>
<organism evidence="5 6">
    <name type="scientific">Candidimonas nitroreducens</name>
    <dbReference type="NCBI Taxonomy" id="683354"/>
    <lineage>
        <taxon>Bacteria</taxon>
        <taxon>Pseudomonadati</taxon>
        <taxon>Pseudomonadota</taxon>
        <taxon>Betaproteobacteria</taxon>
        <taxon>Burkholderiales</taxon>
        <taxon>Alcaligenaceae</taxon>
        <taxon>Candidimonas</taxon>
    </lineage>
</organism>
<accession>A0A225MS92</accession>
<dbReference type="Pfam" id="PF00392">
    <property type="entry name" value="GntR"/>
    <property type="match status" value="1"/>
</dbReference>
<dbReference type="PANTHER" id="PTHR43537">
    <property type="entry name" value="TRANSCRIPTIONAL REGULATOR, GNTR FAMILY"/>
    <property type="match status" value="1"/>
</dbReference>
<dbReference type="AlphaFoldDB" id="A0A225MS92"/>
<dbReference type="InterPro" id="IPR008920">
    <property type="entry name" value="TF_FadR/GntR_C"/>
</dbReference>
<dbReference type="InterPro" id="IPR036388">
    <property type="entry name" value="WH-like_DNA-bd_sf"/>
</dbReference>
<dbReference type="OrthoDB" id="8680857at2"/>
<evidence type="ECO:0000256" key="3">
    <source>
        <dbReference type="ARBA" id="ARBA00023163"/>
    </source>
</evidence>
<gene>
    <name evidence="5" type="ORF">CEY11_07445</name>
</gene>
<evidence type="ECO:0000256" key="2">
    <source>
        <dbReference type="ARBA" id="ARBA00023125"/>
    </source>
</evidence>
<sequence>MPTSTIAATARPAGGRARNTSSQVYEKLRDMVILYEIKPGERLNEVALAERLEVSRTPIRDALNLLARDGFLEESGRGYVRRSLNLKETQDLYEAREAIEVECLRLAARRATPEQLDKVAAFLGQSRKVPKDYPVLDLVALDEKFHDMLAELSGNNELRRMLGELNARIRFVRWINMEQIGRGKTQAEHAQILAALRDHDLDKAQACMRAHISQRTQQIKESITMGLARIFLDGQA</sequence>
<dbReference type="SMART" id="SM00345">
    <property type="entry name" value="HTH_GNTR"/>
    <property type="match status" value="1"/>
</dbReference>
<dbReference type="RefSeq" id="WP_088602695.1">
    <property type="nucleotide sequence ID" value="NZ_NJIH01000003.1"/>
</dbReference>
<dbReference type="Gene3D" id="1.20.120.530">
    <property type="entry name" value="GntR ligand-binding domain-like"/>
    <property type="match status" value="1"/>
</dbReference>
<dbReference type="SUPFAM" id="SSF46785">
    <property type="entry name" value="Winged helix' DNA-binding domain"/>
    <property type="match status" value="1"/>
</dbReference>
<keyword evidence="1" id="KW-0805">Transcription regulation</keyword>